<name>A0A816BNJ3_9BILA</name>
<dbReference type="Proteomes" id="UP000663824">
    <property type="component" value="Unassembled WGS sequence"/>
</dbReference>
<evidence type="ECO:0000313" key="4">
    <source>
        <dbReference type="EMBL" id="CAF5195529.1"/>
    </source>
</evidence>
<evidence type="ECO:0000313" key="3">
    <source>
        <dbReference type="EMBL" id="CAF5113798.1"/>
    </source>
</evidence>
<dbReference type="Proteomes" id="UP000663834">
    <property type="component" value="Unassembled WGS sequence"/>
</dbReference>
<dbReference type="Proteomes" id="UP000681967">
    <property type="component" value="Unassembled WGS sequence"/>
</dbReference>
<dbReference type="EMBL" id="CAJOBJ010342875">
    <property type="protein sequence ID" value="CAF5197195.1"/>
    <property type="molecule type" value="Genomic_DNA"/>
</dbReference>
<dbReference type="EMBL" id="CAJNRE010000063">
    <property type="protein sequence ID" value="CAF1913502.1"/>
    <property type="molecule type" value="Genomic_DNA"/>
</dbReference>
<evidence type="ECO:0008006" key="7">
    <source>
        <dbReference type="Google" id="ProtNLM"/>
    </source>
</evidence>
<evidence type="ECO:0000313" key="5">
    <source>
        <dbReference type="EMBL" id="CAF5197195.1"/>
    </source>
</evidence>
<sequence>MKHKWCQPGTILIQRQQRVTTAYLIVRGIVRCKDDATSTYYKCGSIVGIDALFSENSLSYGTYTVDGGLVEAYSIDTILLNWLLSDEKISRSIYNELALHMIMNNYKKSFNLTHPQLKLLLNEKVVFYKNQSDLTIELEANQRLFLLSGTMIRYSNDEEEITIDSLYFILTDSPATYKLNSSSVVYIWTLEDEDICLNIKKFKINFSSENNRVDHLQPFYPLYVGVSSDFSPRRYSSLMTHPMEHSSQLQFMLSEIGISNEENIPTKLTSF</sequence>
<dbReference type="SUPFAM" id="SSF51206">
    <property type="entry name" value="cAMP-binding domain-like"/>
    <property type="match status" value="1"/>
</dbReference>
<dbReference type="InterPro" id="IPR018490">
    <property type="entry name" value="cNMP-bd_dom_sf"/>
</dbReference>
<evidence type="ECO:0000313" key="6">
    <source>
        <dbReference type="Proteomes" id="UP000663834"/>
    </source>
</evidence>
<protein>
    <recommendedName>
        <fullName evidence="7">Cyclic nucleotide-binding domain-containing protein</fullName>
    </recommendedName>
</protein>
<dbReference type="AlphaFoldDB" id="A0A816BNJ3"/>
<accession>A0A816BNJ3</accession>
<dbReference type="EMBL" id="CAJNOW010012553">
    <property type="protein sequence ID" value="CAF1611416.1"/>
    <property type="molecule type" value="Genomic_DNA"/>
</dbReference>
<dbReference type="EMBL" id="CAJOBH010242382">
    <property type="protein sequence ID" value="CAF5113798.1"/>
    <property type="molecule type" value="Genomic_DNA"/>
</dbReference>
<dbReference type="Proteomes" id="UP000681720">
    <property type="component" value="Unassembled WGS sequence"/>
</dbReference>
<dbReference type="EMBL" id="CAJOBI010328819">
    <property type="protein sequence ID" value="CAF5195529.1"/>
    <property type="molecule type" value="Genomic_DNA"/>
</dbReference>
<evidence type="ECO:0000313" key="1">
    <source>
        <dbReference type="EMBL" id="CAF1611416.1"/>
    </source>
</evidence>
<proteinExistence type="predicted"/>
<gene>
    <name evidence="3" type="ORF">BYL167_LOCUS66084</name>
    <name evidence="5" type="ORF">GIL414_LOCUS75354</name>
    <name evidence="1" type="ORF">KQP761_LOCUS23409</name>
    <name evidence="2" type="ORF">MBJ925_LOCUS964</name>
    <name evidence="4" type="ORF">SMN809_LOCUS73845</name>
</gene>
<dbReference type="InterPro" id="IPR014710">
    <property type="entry name" value="RmlC-like_jellyroll"/>
</dbReference>
<comment type="caution">
    <text evidence="1">The sequence shown here is derived from an EMBL/GenBank/DDBJ whole genome shotgun (WGS) entry which is preliminary data.</text>
</comment>
<dbReference type="Gene3D" id="2.60.120.10">
    <property type="entry name" value="Jelly Rolls"/>
    <property type="match status" value="1"/>
</dbReference>
<dbReference type="Proteomes" id="UP000676336">
    <property type="component" value="Unassembled WGS sequence"/>
</dbReference>
<organism evidence="1 6">
    <name type="scientific">Rotaria magnacalcarata</name>
    <dbReference type="NCBI Taxonomy" id="392030"/>
    <lineage>
        <taxon>Eukaryota</taxon>
        <taxon>Metazoa</taxon>
        <taxon>Spiralia</taxon>
        <taxon>Gnathifera</taxon>
        <taxon>Rotifera</taxon>
        <taxon>Eurotatoria</taxon>
        <taxon>Bdelloidea</taxon>
        <taxon>Philodinida</taxon>
        <taxon>Philodinidae</taxon>
        <taxon>Rotaria</taxon>
    </lineage>
</organism>
<reference evidence="1" key="1">
    <citation type="submission" date="2021-02" db="EMBL/GenBank/DDBJ databases">
        <authorList>
            <person name="Nowell W R."/>
        </authorList>
    </citation>
    <scope>NUCLEOTIDE SEQUENCE</scope>
</reference>
<dbReference type="OrthoDB" id="10025666at2759"/>
<evidence type="ECO:0000313" key="2">
    <source>
        <dbReference type="EMBL" id="CAF1913502.1"/>
    </source>
</evidence>